<dbReference type="CDD" id="cd09872">
    <property type="entry name" value="PIN_Sll0205-like"/>
    <property type="match status" value="1"/>
</dbReference>
<dbReference type="InterPro" id="IPR052919">
    <property type="entry name" value="TA_system_RNase"/>
</dbReference>
<dbReference type="InterPro" id="IPR002716">
    <property type="entry name" value="PIN_dom"/>
</dbReference>
<dbReference type="SUPFAM" id="SSF88723">
    <property type="entry name" value="PIN domain-like"/>
    <property type="match status" value="1"/>
</dbReference>
<reference evidence="2 3" key="1">
    <citation type="submission" date="2018-04" db="EMBL/GenBank/DDBJ databases">
        <title>Chitinophaga fuyangensis sp. nov., isolated from soil in a chemical factory.</title>
        <authorList>
            <person name="Chen K."/>
        </authorList>
    </citation>
    <scope>NUCLEOTIDE SEQUENCE [LARGE SCALE GENOMIC DNA]</scope>
    <source>
        <strain evidence="2 3">LY-1</strain>
    </source>
</reference>
<gene>
    <name evidence="2" type="ORF">DCC81_17690</name>
</gene>
<keyword evidence="3" id="KW-1185">Reference proteome</keyword>
<dbReference type="Gene3D" id="3.40.50.1010">
    <property type="entry name" value="5'-nuclease"/>
    <property type="match status" value="1"/>
</dbReference>
<dbReference type="InterPro" id="IPR029060">
    <property type="entry name" value="PIN-like_dom_sf"/>
</dbReference>
<dbReference type="AlphaFoldDB" id="A0A2T7BIH6"/>
<dbReference type="PANTHER" id="PTHR36173:SF2">
    <property type="entry name" value="RIBONUCLEASE VAPC16"/>
    <property type="match status" value="1"/>
</dbReference>
<evidence type="ECO:0000313" key="3">
    <source>
        <dbReference type="Proteomes" id="UP000244450"/>
    </source>
</evidence>
<evidence type="ECO:0000313" key="2">
    <source>
        <dbReference type="EMBL" id="PUZ26074.1"/>
    </source>
</evidence>
<accession>A0A2T7BIH6</accession>
<dbReference type="OrthoDB" id="9798990at2"/>
<feature type="domain" description="PIN" evidence="1">
    <location>
        <begin position="4"/>
        <end position="121"/>
    </location>
</feature>
<dbReference type="Proteomes" id="UP000244450">
    <property type="component" value="Unassembled WGS sequence"/>
</dbReference>
<dbReference type="RefSeq" id="WP_108687911.1">
    <property type="nucleotide sequence ID" value="NZ_QCYK01000002.1"/>
</dbReference>
<dbReference type="Pfam" id="PF01850">
    <property type="entry name" value="PIN"/>
    <property type="match status" value="1"/>
</dbReference>
<name>A0A2T7BIH6_9BACT</name>
<dbReference type="InterPro" id="IPR041705">
    <property type="entry name" value="PIN_Sll0205"/>
</dbReference>
<evidence type="ECO:0000259" key="1">
    <source>
        <dbReference type="Pfam" id="PF01850"/>
    </source>
</evidence>
<dbReference type="PANTHER" id="PTHR36173">
    <property type="entry name" value="RIBONUCLEASE VAPC16-RELATED"/>
    <property type="match status" value="1"/>
</dbReference>
<organism evidence="2 3">
    <name type="scientific">Chitinophaga parva</name>
    <dbReference type="NCBI Taxonomy" id="2169414"/>
    <lineage>
        <taxon>Bacteria</taxon>
        <taxon>Pseudomonadati</taxon>
        <taxon>Bacteroidota</taxon>
        <taxon>Chitinophagia</taxon>
        <taxon>Chitinophagales</taxon>
        <taxon>Chitinophagaceae</taxon>
        <taxon>Chitinophaga</taxon>
    </lineage>
</organism>
<proteinExistence type="predicted"/>
<protein>
    <submittedName>
        <fullName evidence="2">PIN domain nuclease</fullName>
    </submittedName>
</protein>
<comment type="caution">
    <text evidence="2">The sequence shown here is derived from an EMBL/GenBank/DDBJ whole genome shotgun (WGS) entry which is preliminary data.</text>
</comment>
<sequence length="127" mass="14389">MALLLDTHALIWFITDDANLPGKVRRSISDMNNRCFVSIVSLWEIAVKKSLGKLQLDMTIGQLSKVIARSGIGILQISPAHISWLSTLEFHHRDPFDRLIISQAIVEGHKIVSKDAHFPKYTPEVMW</sequence>
<dbReference type="EMBL" id="QCYK01000002">
    <property type="protein sequence ID" value="PUZ26074.1"/>
    <property type="molecule type" value="Genomic_DNA"/>
</dbReference>